<comment type="caution">
    <text evidence="12">The sequence shown here is derived from an EMBL/GenBank/DDBJ whole genome shotgun (WGS) entry which is preliminary data.</text>
</comment>
<proteinExistence type="predicted"/>
<feature type="binding site" description="axial binding residue" evidence="9">
    <location>
        <position position="42"/>
    </location>
    <ligand>
        <name>heme c</name>
        <dbReference type="ChEBI" id="CHEBI:61717"/>
        <label>1</label>
    </ligand>
    <ligandPart>
        <name>Fe</name>
        <dbReference type="ChEBI" id="CHEBI:18248"/>
    </ligandPart>
</feature>
<name>A0AAP2CTF5_9RHOB</name>
<feature type="binding site" description="axial binding residue" evidence="9">
    <location>
        <position position="251"/>
    </location>
    <ligand>
        <name>heme c</name>
        <dbReference type="ChEBI" id="CHEBI:61717"/>
        <label>2</label>
    </ligand>
    <ligandPart>
        <name>Fe</name>
        <dbReference type="ChEBI" id="CHEBI:18248"/>
    </ligandPart>
</feature>
<dbReference type="GO" id="GO:0004130">
    <property type="term" value="F:cytochrome-c peroxidase activity"/>
    <property type="evidence" value="ECO:0007669"/>
    <property type="project" value="TreeGrafter"/>
</dbReference>
<dbReference type="PIRSF" id="PIRSF000294">
    <property type="entry name" value="Cytochrome-c_peroxidase"/>
    <property type="match status" value="1"/>
</dbReference>
<comment type="PTM">
    <text evidence="8">Binds 2 heme groups per subunit.</text>
</comment>
<organism evidence="12 13">
    <name type="scientific">Harenicola maris</name>
    <dbReference type="NCBI Taxonomy" id="2841044"/>
    <lineage>
        <taxon>Bacteria</taxon>
        <taxon>Pseudomonadati</taxon>
        <taxon>Pseudomonadota</taxon>
        <taxon>Alphaproteobacteria</taxon>
        <taxon>Rhodobacterales</taxon>
        <taxon>Paracoccaceae</taxon>
        <taxon>Harenicola</taxon>
    </lineage>
</organism>
<feature type="binding site" description="covalent" evidence="8">
    <location>
        <position position="247"/>
    </location>
    <ligand>
        <name>heme c</name>
        <dbReference type="ChEBI" id="CHEBI:61717"/>
        <label>2</label>
    </ligand>
</feature>
<dbReference type="GO" id="GO:0020037">
    <property type="term" value="F:heme binding"/>
    <property type="evidence" value="ECO:0007669"/>
    <property type="project" value="InterPro"/>
</dbReference>
<feature type="binding site" description="covalent" evidence="8">
    <location>
        <position position="250"/>
    </location>
    <ligand>
        <name>heme c</name>
        <dbReference type="ChEBI" id="CHEBI:61717"/>
        <label>2</label>
    </ligand>
</feature>
<dbReference type="InterPro" id="IPR026259">
    <property type="entry name" value="MauG/Cytc_peroxidase"/>
</dbReference>
<dbReference type="RefSeq" id="WP_407648254.1">
    <property type="nucleotide sequence ID" value="NZ_JADQAZ010000001.1"/>
</dbReference>
<evidence type="ECO:0000256" key="10">
    <source>
        <dbReference type="SAM" id="MobiDB-lite"/>
    </source>
</evidence>
<dbReference type="Pfam" id="PF03150">
    <property type="entry name" value="CCP_MauG"/>
    <property type="match status" value="1"/>
</dbReference>
<evidence type="ECO:0000256" key="4">
    <source>
        <dbReference type="ARBA" id="ARBA00022729"/>
    </source>
</evidence>
<dbReference type="InterPro" id="IPR036909">
    <property type="entry name" value="Cyt_c-like_dom_sf"/>
</dbReference>
<keyword evidence="5" id="KW-0574">Periplasm</keyword>
<evidence type="ECO:0000256" key="7">
    <source>
        <dbReference type="ARBA" id="ARBA00023004"/>
    </source>
</evidence>
<dbReference type="Proteomes" id="UP001315686">
    <property type="component" value="Unassembled WGS sequence"/>
</dbReference>
<comment type="cofactor">
    <cofactor evidence="8">
        <name>heme</name>
        <dbReference type="ChEBI" id="CHEBI:30413"/>
    </cofactor>
    <text evidence="8">Binds 2 heme groups.</text>
</comment>
<feature type="region of interest" description="Disordered" evidence="10">
    <location>
        <begin position="397"/>
        <end position="419"/>
    </location>
</feature>
<dbReference type="PANTHER" id="PTHR30600">
    <property type="entry name" value="CYTOCHROME C PEROXIDASE-RELATED"/>
    <property type="match status" value="1"/>
</dbReference>
<dbReference type="PROSITE" id="PS51007">
    <property type="entry name" value="CYTC"/>
    <property type="match status" value="1"/>
</dbReference>
<evidence type="ECO:0000256" key="1">
    <source>
        <dbReference type="ARBA" id="ARBA00004418"/>
    </source>
</evidence>
<keyword evidence="4" id="KW-0732">Signal</keyword>
<protein>
    <submittedName>
        <fullName evidence="12">C-type cytochrome</fullName>
    </submittedName>
</protein>
<evidence type="ECO:0000256" key="6">
    <source>
        <dbReference type="ARBA" id="ARBA00023002"/>
    </source>
</evidence>
<keyword evidence="13" id="KW-1185">Reference proteome</keyword>
<accession>A0AAP2CTF5</accession>
<gene>
    <name evidence="12" type="ORF">IV417_07820</name>
</gene>
<dbReference type="GO" id="GO:0009055">
    <property type="term" value="F:electron transfer activity"/>
    <property type="evidence" value="ECO:0007669"/>
    <property type="project" value="InterPro"/>
</dbReference>
<evidence type="ECO:0000256" key="2">
    <source>
        <dbReference type="ARBA" id="ARBA00022617"/>
    </source>
</evidence>
<evidence type="ECO:0000256" key="3">
    <source>
        <dbReference type="ARBA" id="ARBA00022723"/>
    </source>
</evidence>
<feature type="domain" description="Cytochrome c" evidence="11">
    <location>
        <begin position="232"/>
        <end position="396"/>
    </location>
</feature>
<dbReference type="GO" id="GO:0046872">
    <property type="term" value="F:metal ion binding"/>
    <property type="evidence" value="ECO:0007669"/>
    <property type="project" value="UniProtKB-KW"/>
</dbReference>
<dbReference type="EMBL" id="JADQAZ010000001">
    <property type="protein sequence ID" value="MBT0957288.1"/>
    <property type="molecule type" value="Genomic_DNA"/>
</dbReference>
<dbReference type="InterPro" id="IPR051395">
    <property type="entry name" value="Cytochrome_c_Peroxidase/MauG"/>
</dbReference>
<keyword evidence="6" id="KW-0560">Oxidoreductase</keyword>
<comment type="subcellular location">
    <subcellularLocation>
        <location evidence="1">Periplasm</location>
    </subcellularLocation>
</comment>
<dbReference type="AlphaFoldDB" id="A0AAP2CTF5"/>
<dbReference type="SUPFAM" id="SSF46626">
    <property type="entry name" value="Cytochrome c"/>
    <property type="match status" value="2"/>
</dbReference>
<evidence type="ECO:0000256" key="5">
    <source>
        <dbReference type="ARBA" id="ARBA00022764"/>
    </source>
</evidence>
<evidence type="ECO:0000259" key="11">
    <source>
        <dbReference type="PROSITE" id="PS51007"/>
    </source>
</evidence>
<keyword evidence="7 9" id="KW-0408">Iron</keyword>
<keyword evidence="3 9" id="KW-0479">Metal-binding</keyword>
<dbReference type="Gene3D" id="1.10.760.10">
    <property type="entry name" value="Cytochrome c-like domain"/>
    <property type="match status" value="2"/>
</dbReference>
<evidence type="ECO:0000256" key="8">
    <source>
        <dbReference type="PIRSR" id="PIRSR000294-1"/>
    </source>
</evidence>
<dbReference type="InterPro" id="IPR009056">
    <property type="entry name" value="Cyt_c-like_dom"/>
</dbReference>
<reference evidence="12 13" key="1">
    <citation type="journal article" date="2021" name="Arch. Microbiol.">
        <title>Harenicola maris gen. nov., sp. nov. isolated from the Sea of Japan shallow sediments.</title>
        <authorList>
            <person name="Romanenko L.A."/>
            <person name="Kurilenko V.V."/>
            <person name="Chernysheva N.Y."/>
            <person name="Tekutyeva L.A."/>
            <person name="Velansky P.V."/>
            <person name="Svetashev V.I."/>
            <person name="Isaeva M.P."/>
        </authorList>
    </citation>
    <scope>NUCLEOTIDE SEQUENCE [LARGE SCALE GENOMIC DNA]</scope>
    <source>
        <strain evidence="12 13">KMM 3653</strain>
    </source>
</reference>
<feature type="binding site" description="covalent" evidence="8">
    <location>
        <position position="41"/>
    </location>
    <ligand>
        <name>heme c</name>
        <dbReference type="ChEBI" id="CHEBI:61717"/>
        <label>1</label>
    </ligand>
</feature>
<sequence>MPEPLAEQDFLTFDAKQTALGQLLFYDKILSGNQNIACATCHHHDLGGTDALSLGIGEGGKGLGAKRTPGEGADRIAKRIPRNAPALWNLAHKDIRVLFHDGRLEISDIYDNGFDSPAQEWLPKGLPNIIAAQAVFPITAQFEMAGNPKENEVAGAVHDRIDAAWPILAKRVRIIPEYGEAFVEAFPNIDRPEEVTIVEIASALAAFIGTEWKNHDSPFDAYLAGDKEALSPAQVRGMDLFFTKANCAACHNGPLLTDQAFHAIGLPAFGPGRTRAFDPLPRDVGRMGHSDRLEDAYRFRTPPLRNVTLTGPYGHNGAYKSLRAMVRHHLNPALARQLWSTHDAHLPEVPWLAKADLLIQSDAREMARQNAKLDIEPKRLSEDEFNDLMAFLEGLTGETARTRPMGPPKAVPSGLPVDD</sequence>
<evidence type="ECO:0000256" key="9">
    <source>
        <dbReference type="PIRSR" id="PIRSR000294-2"/>
    </source>
</evidence>
<evidence type="ECO:0000313" key="13">
    <source>
        <dbReference type="Proteomes" id="UP001315686"/>
    </source>
</evidence>
<evidence type="ECO:0000313" key="12">
    <source>
        <dbReference type="EMBL" id="MBT0957288.1"/>
    </source>
</evidence>
<feature type="binding site" description="covalent" evidence="8">
    <location>
        <position position="38"/>
    </location>
    <ligand>
        <name>heme c</name>
        <dbReference type="ChEBI" id="CHEBI:61717"/>
        <label>1</label>
    </ligand>
</feature>
<dbReference type="InterPro" id="IPR004852">
    <property type="entry name" value="Di-haem_cyt_c_peroxidsae"/>
</dbReference>
<keyword evidence="2 8" id="KW-0349">Heme</keyword>
<dbReference type="GO" id="GO:0042597">
    <property type="term" value="C:periplasmic space"/>
    <property type="evidence" value="ECO:0007669"/>
    <property type="project" value="UniProtKB-SubCell"/>
</dbReference>